<dbReference type="EMBL" id="CATQJL010000112">
    <property type="protein sequence ID" value="CAJ0592846.1"/>
    <property type="molecule type" value="Genomic_DNA"/>
</dbReference>
<keyword evidence="2" id="KW-1185">Reference proteome</keyword>
<evidence type="ECO:0000313" key="2">
    <source>
        <dbReference type="Proteomes" id="UP001176961"/>
    </source>
</evidence>
<dbReference type="Proteomes" id="UP001176961">
    <property type="component" value="Unassembled WGS sequence"/>
</dbReference>
<name>A0AA36DU49_CYLNA</name>
<dbReference type="AlphaFoldDB" id="A0AA36DU49"/>
<organism evidence="1 2">
    <name type="scientific">Cylicocyclus nassatus</name>
    <name type="common">Nematode worm</name>
    <dbReference type="NCBI Taxonomy" id="53992"/>
    <lineage>
        <taxon>Eukaryota</taxon>
        <taxon>Metazoa</taxon>
        <taxon>Ecdysozoa</taxon>
        <taxon>Nematoda</taxon>
        <taxon>Chromadorea</taxon>
        <taxon>Rhabditida</taxon>
        <taxon>Rhabditina</taxon>
        <taxon>Rhabditomorpha</taxon>
        <taxon>Strongyloidea</taxon>
        <taxon>Strongylidae</taxon>
        <taxon>Cylicocyclus</taxon>
    </lineage>
</organism>
<proteinExistence type="predicted"/>
<sequence length="53" mass="6351">MHECTLKRQSLIPMQYSYLISLNEIHESRFSRFLLTYISANFYLLSNLYSDSL</sequence>
<gene>
    <name evidence="1" type="ORF">CYNAS_LOCUS4829</name>
</gene>
<evidence type="ECO:0000313" key="1">
    <source>
        <dbReference type="EMBL" id="CAJ0592846.1"/>
    </source>
</evidence>
<reference evidence="1" key="1">
    <citation type="submission" date="2023-07" db="EMBL/GenBank/DDBJ databases">
        <authorList>
            <consortium name="CYATHOMIX"/>
        </authorList>
    </citation>
    <scope>NUCLEOTIDE SEQUENCE</scope>
    <source>
        <strain evidence="1">N/A</strain>
    </source>
</reference>
<comment type="caution">
    <text evidence="1">The sequence shown here is derived from an EMBL/GenBank/DDBJ whole genome shotgun (WGS) entry which is preliminary data.</text>
</comment>
<accession>A0AA36DU49</accession>
<protein>
    <submittedName>
        <fullName evidence="1">Uncharacterized protein</fullName>
    </submittedName>
</protein>